<accession>A0A7C3VRF4</accession>
<dbReference type="EMBL" id="DSPX01000151">
    <property type="protein sequence ID" value="HGG01911.1"/>
    <property type="molecule type" value="Genomic_DNA"/>
</dbReference>
<dbReference type="InterPro" id="IPR024983">
    <property type="entry name" value="CHAT_dom"/>
</dbReference>
<proteinExistence type="predicted"/>
<dbReference type="SUPFAM" id="SSF48452">
    <property type="entry name" value="TPR-like"/>
    <property type="match status" value="3"/>
</dbReference>
<dbReference type="SMART" id="SM00028">
    <property type="entry name" value="TPR"/>
    <property type="match status" value="10"/>
</dbReference>
<dbReference type="InterPro" id="IPR019734">
    <property type="entry name" value="TPR_rpt"/>
</dbReference>
<feature type="repeat" description="TPR" evidence="1">
    <location>
        <begin position="106"/>
        <end position="139"/>
    </location>
</feature>
<organism evidence="4">
    <name type="scientific">Planktothricoides sp. SpSt-374</name>
    <dbReference type="NCBI Taxonomy" id="2282167"/>
    <lineage>
        <taxon>Bacteria</taxon>
        <taxon>Bacillati</taxon>
        <taxon>Cyanobacteriota</taxon>
        <taxon>Cyanophyceae</taxon>
        <taxon>Oscillatoriophycideae</taxon>
        <taxon>Oscillatoriales</taxon>
        <taxon>Oscillatoriaceae</taxon>
        <taxon>Planktothricoides</taxon>
    </lineage>
</organism>
<dbReference type="InterPro" id="IPR011990">
    <property type="entry name" value="TPR-like_helical_dom_sf"/>
</dbReference>
<feature type="domain" description="CHAT" evidence="3">
    <location>
        <begin position="670"/>
        <end position="944"/>
    </location>
</feature>
<feature type="repeat" description="TPR" evidence="1">
    <location>
        <begin position="369"/>
        <end position="402"/>
    </location>
</feature>
<dbReference type="PANTHER" id="PTHR10098">
    <property type="entry name" value="RAPSYN-RELATED"/>
    <property type="match status" value="1"/>
</dbReference>
<dbReference type="Gene3D" id="1.25.40.10">
    <property type="entry name" value="Tetratricopeptide repeat domain"/>
    <property type="match status" value="3"/>
</dbReference>
<name>A0A7C3VRF4_9CYAN</name>
<dbReference type="PROSITE" id="PS50005">
    <property type="entry name" value="TPR"/>
    <property type="match status" value="2"/>
</dbReference>
<keyword evidence="1" id="KW-0802">TPR repeat</keyword>
<dbReference type="AlphaFoldDB" id="A0A7C3VRF4"/>
<dbReference type="Pfam" id="PF13424">
    <property type="entry name" value="TPR_12"/>
    <property type="match status" value="3"/>
</dbReference>
<sequence length="946" mass="102758">MARLTFGETKAGVKAMKKHRKHLAWAIVLTAMGVNISSFCPSAYCYPVLGNSGVLAQTPDEGKATADRLLEQGKGAYNNGQFPEAVASWQKAREIYRQIGAVQEEWQVLGHLGTAYQQMGEASRALALFQEQLNIAQQLNNIVNIGLSLLNLGGGYMTAGDQNQALVYSKKGLEIARELKTGEFRDFGMQLEDIAISQIIISYQLLQDWPEALAWLEEDLAIARALADISRTGEDLYQMASIYQELDDLLAAESALQQSLNIAIDAEKPILQAQSLRSLSTLYLSWGNFGKSREYAEQTLTLVRQLKTAKTTRSQLSRIEQNFLSDLESQALSQLASVYLFTGEIERGLQYSRENLAIVKTSQNPTAIADAISQLGFAYYIAGDYQQAESLLTESLDIYRDNISLMTGEVTRQIQGKMLFILGQVKLALGDRDTALAYARENLAIAREYKNLSGEASALVNLGWTLWQTGKWPEAETTLREAIKKIAPLRAKLSADPEKQRGFFDIFDYDAYELLQQVLIAGDRPIEALQVAEEGRARTFVELLAARVAPNHPEIVAPTIEELQKIAREQNATLVEYSIIYDALQTILPSRIGGGQANLEAELFIWVIKPSGEITFRRSDLKSSRQKSGMSLTELVRLSRWEMGVRGRPLVGIQPRQITPANSEARSHQNKLQKLHDILIAPIADLLPNNPSERIVFIPQGALFLVPFPALQDAAGNYLISQHTILAAPAMQALALTSGARQPGSGGVLVAGNPIMPTVGNPPLQLSPLPGAEAEVRSIAGILNTTALIGGAATKQAILQQLPGARIVHLATHGLLDGVGEGVPGAIALAPSGGDSGLLAAGEILDLKLNAELVVLSACDTGRGRITGDGVVGLSQSLMTAGAKSVIVSLWSVPDAPTAELMAEFYRHWQQNPDKAQALRSAMLAVMKSHPEPINWAGFTLMGAAE</sequence>
<dbReference type="InterPro" id="IPR019568">
    <property type="entry name" value="Rapsyn_myristoylation/link_N"/>
</dbReference>
<evidence type="ECO:0000256" key="1">
    <source>
        <dbReference type="PROSITE-ProRule" id="PRU00339"/>
    </source>
</evidence>
<dbReference type="PANTHER" id="PTHR10098:SF108">
    <property type="entry name" value="TETRATRICOPEPTIDE REPEAT PROTEIN 28"/>
    <property type="match status" value="1"/>
</dbReference>
<evidence type="ECO:0000313" key="4">
    <source>
        <dbReference type="EMBL" id="HGG01911.1"/>
    </source>
</evidence>
<reference evidence="4" key="1">
    <citation type="journal article" date="2020" name="mSystems">
        <title>Genome- and Community-Level Interaction Insights into Carbon Utilization and Element Cycling Functions of Hydrothermarchaeota in Hydrothermal Sediment.</title>
        <authorList>
            <person name="Zhou Z."/>
            <person name="Liu Y."/>
            <person name="Xu W."/>
            <person name="Pan J."/>
            <person name="Luo Z.H."/>
            <person name="Li M."/>
        </authorList>
    </citation>
    <scope>NUCLEOTIDE SEQUENCE [LARGE SCALE GENOMIC DNA]</scope>
    <source>
        <strain evidence="4">SpSt-374</strain>
    </source>
</reference>
<dbReference type="Pfam" id="PF12770">
    <property type="entry name" value="CHAT"/>
    <property type="match status" value="1"/>
</dbReference>
<gene>
    <name evidence="4" type="ORF">ENR15_15010</name>
</gene>
<evidence type="ECO:0000259" key="2">
    <source>
        <dbReference type="Pfam" id="PF10579"/>
    </source>
</evidence>
<dbReference type="Pfam" id="PF10579">
    <property type="entry name" value="Rapsyn_N"/>
    <property type="match status" value="1"/>
</dbReference>
<feature type="domain" description="Rapsyn myristoylation/linker region N-terminal" evidence="2">
    <location>
        <begin position="65"/>
        <end position="140"/>
    </location>
</feature>
<evidence type="ECO:0000259" key="3">
    <source>
        <dbReference type="Pfam" id="PF12770"/>
    </source>
</evidence>
<comment type="caution">
    <text evidence="4">The sequence shown here is derived from an EMBL/GenBank/DDBJ whole genome shotgun (WGS) entry which is preliminary data.</text>
</comment>
<dbReference type="GO" id="GO:0033130">
    <property type="term" value="F:acetylcholine receptor binding"/>
    <property type="evidence" value="ECO:0007669"/>
    <property type="project" value="InterPro"/>
</dbReference>
<dbReference type="GO" id="GO:0043495">
    <property type="term" value="F:protein-membrane adaptor activity"/>
    <property type="evidence" value="ECO:0007669"/>
    <property type="project" value="InterPro"/>
</dbReference>
<protein>
    <submittedName>
        <fullName evidence="4">CHAT domain-containing protein</fullName>
    </submittedName>
</protein>